<feature type="compositionally biased region" description="Basic and acidic residues" evidence="4">
    <location>
        <begin position="447"/>
        <end position="458"/>
    </location>
</feature>
<gene>
    <name evidence="6" type="ORF">PTSG_09316</name>
</gene>
<dbReference type="Gene3D" id="2.30.42.10">
    <property type="match status" value="3"/>
</dbReference>
<evidence type="ECO:0000256" key="3">
    <source>
        <dbReference type="ARBA" id="ARBA00023273"/>
    </source>
</evidence>
<feature type="domain" description="PDZ" evidence="5">
    <location>
        <begin position="234"/>
        <end position="315"/>
    </location>
</feature>
<dbReference type="InterPro" id="IPR001478">
    <property type="entry name" value="PDZ"/>
</dbReference>
<evidence type="ECO:0000256" key="4">
    <source>
        <dbReference type="SAM" id="MobiDB-lite"/>
    </source>
</evidence>
<dbReference type="InterPro" id="IPR051844">
    <property type="entry name" value="USH2_Complex_Protein"/>
</dbReference>
<evidence type="ECO:0000313" key="7">
    <source>
        <dbReference type="Proteomes" id="UP000007799"/>
    </source>
</evidence>
<name>F2UMA2_SALR5</name>
<dbReference type="SUPFAM" id="SSF50156">
    <property type="entry name" value="PDZ domain-like"/>
    <property type="match status" value="3"/>
</dbReference>
<dbReference type="FunCoup" id="F2UMA2">
    <property type="interactions" value="30"/>
</dbReference>
<organism evidence="6 7">
    <name type="scientific">Salpingoeca rosetta (strain ATCC 50818 / BSB-021)</name>
    <dbReference type="NCBI Taxonomy" id="946362"/>
    <lineage>
        <taxon>Eukaryota</taxon>
        <taxon>Choanoflagellata</taxon>
        <taxon>Craspedida</taxon>
        <taxon>Salpingoecidae</taxon>
        <taxon>Salpingoeca</taxon>
    </lineage>
</organism>
<dbReference type="PANTHER" id="PTHR23116">
    <property type="entry name" value="PDZ DOMAIN CONTAINING WHIRLIN AND HARMONIN-RELATED"/>
    <property type="match status" value="1"/>
</dbReference>
<evidence type="ECO:0000256" key="2">
    <source>
        <dbReference type="ARBA" id="ARBA00022737"/>
    </source>
</evidence>
<dbReference type="KEGG" id="sre:PTSG_09316"/>
<dbReference type="InParanoid" id="F2UMA2"/>
<dbReference type="EMBL" id="GL832982">
    <property type="protein sequence ID" value="EGD78251.1"/>
    <property type="molecule type" value="Genomic_DNA"/>
</dbReference>
<proteinExistence type="predicted"/>
<feature type="domain" description="PDZ" evidence="5">
    <location>
        <begin position="107"/>
        <end position="177"/>
    </location>
</feature>
<dbReference type="PANTHER" id="PTHR23116:SF29">
    <property type="entry name" value="PDZ DOMAIN-CONTAINING PROTEIN 7"/>
    <property type="match status" value="1"/>
</dbReference>
<feature type="domain" description="PDZ" evidence="5">
    <location>
        <begin position="473"/>
        <end position="561"/>
    </location>
</feature>
<dbReference type="OrthoDB" id="10029564at2759"/>
<dbReference type="GeneID" id="16070124"/>
<dbReference type="GO" id="GO:0005886">
    <property type="term" value="C:plasma membrane"/>
    <property type="evidence" value="ECO:0007669"/>
    <property type="project" value="TreeGrafter"/>
</dbReference>
<keyword evidence="3" id="KW-0966">Cell projection</keyword>
<evidence type="ECO:0000259" key="5">
    <source>
        <dbReference type="PROSITE" id="PS50106"/>
    </source>
</evidence>
<dbReference type="AlphaFoldDB" id="F2UMA2"/>
<dbReference type="SMART" id="SM00228">
    <property type="entry name" value="PDZ"/>
    <property type="match status" value="3"/>
</dbReference>
<dbReference type="Gene3D" id="1.20.1160.20">
    <property type="match status" value="1"/>
</dbReference>
<keyword evidence="2" id="KW-0677">Repeat</keyword>
<dbReference type="PROSITE" id="PS50106">
    <property type="entry name" value="PDZ"/>
    <property type="match status" value="3"/>
</dbReference>
<dbReference type="InterPro" id="IPR036034">
    <property type="entry name" value="PDZ_sf"/>
</dbReference>
<dbReference type="STRING" id="946362.F2UMA2"/>
<dbReference type="Pfam" id="PF00595">
    <property type="entry name" value="PDZ"/>
    <property type="match status" value="2"/>
</dbReference>
<dbReference type="Proteomes" id="UP000007799">
    <property type="component" value="Unassembled WGS sequence"/>
</dbReference>
<dbReference type="GO" id="GO:0042995">
    <property type="term" value="C:cell projection"/>
    <property type="evidence" value="ECO:0007669"/>
    <property type="project" value="UniProtKB-SubCell"/>
</dbReference>
<feature type="region of interest" description="Disordered" evidence="4">
    <location>
        <begin position="447"/>
        <end position="466"/>
    </location>
</feature>
<comment type="subcellular location">
    <subcellularLocation>
        <location evidence="1">Cell projection</location>
    </subcellularLocation>
</comment>
<sequence>MQASPPTRSQHVAEFQEMAQHYLNDHEKVQLQHALTEFKHSKSVPRLVATLNIVLDTPQKRDLLRPLRFLIPDDFALRSAFDKMAPYEHMAHPISKQELESLGVSRPLSIQRHQHESFGMNIRGGYDMGTGVFVSSVDADSPSGRAGLRIGDEILSANGISFQGITHARAVEIIKTTTILRLVVRYTGHVPAKYVARSTFNWVDGKGQALATSLGAPMGGRSSPSLPTDEGERRVLLQKSTGPLGFSIRGGSDFDLPVFISSVDRHGQAESAGLMPGHQILSINDEDVTAFRHEEVIDLIRRSDDLLMVVKYRGRVPTHRIDVDDVKFVPAEEVEREQQEATKHKHRVAEPPVVGAASKMAMEAAVVDVLGADVGQPVANAVRSYLHGRLPLKDMARYLLAQLSDPHHFRVLATIRPLLKPFDVSVFNALVSTQELQAKQHLIAQHAKEEEEQKKAQRGDQAWPDYGDTGTLRIDISKSDSSRRLGLVVQGGEPITHVDAHARGASAQKALQFGGIVIRDVRADGCARAAGVRAGMLLLRVENHSTRGLRHEEAVAMVAQAWRHDASTALTLLVTETPKFSFDPWVPPSLPLTDREDNILASTHL</sequence>
<protein>
    <recommendedName>
        <fullName evidence="5">PDZ domain-containing protein</fullName>
    </recommendedName>
</protein>
<dbReference type="RefSeq" id="XP_004989574.1">
    <property type="nucleotide sequence ID" value="XM_004989517.1"/>
</dbReference>
<evidence type="ECO:0000256" key="1">
    <source>
        <dbReference type="ARBA" id="ARBA00004316"/>
    </source>
</evidence>
<reference evidence="6" key="1">
    <citation type="submission" date="2009-08" db="EMBL/GenBank/DDBJ databases">
        <title>Annotation of Salpingoeca rosetta.</title>
        <authorList>
            <consortium name="The Broad Institute Genome Sequencing Platform"/>
            <person name="Russ C."/>
            <person name="Cuomo C."/>
            <person name="Burger G."/>
            <person name="Gray M.W."/>
            <person name="Holland P.W.H."/>
            <person name="King N."/>
            <person name="Lang F.B.F."/>
            <person name="Roger A.J."/>
            <person name="Ruiz-Trillo I."/>
            <person name="Young S.K."/>
            <person name="Zeng Q."/>
            <person name="Gargeya S."/>
            <person name="Alvarado L."/>
            <person name="Berlin A."/>
            <person name="Chapman S.B."/>
            <person name="Chen Z."/>
            <person name="Freedman E."/>
            <person name="Gellesch M."/>
            <person name="Goldberg J."/>
            <person name="Griggs A."/>
            <person name="Gujja S."/>
            <person name="Heilman E."/>
            <person name="Heiman D."/>
            <person name="Howarth C."/>
            <person name="Mehta T."/>
            <person name="Neiman D."/>
            <person name="Pearson M."/>
            <person name="Roberts A."/>
            <person name="Saif S."/>
            <person name="Shea T."/>
            <person name="Shenoy N."/>
            <person name="Sisk P."/>
            <person name="Stolte C."/>
            <person name="Sykes S."/>
            <person name="White J."/>
            <person name="Yandava C."/>
            <person name="Haas B."/>
            <person name="Nusbaum C."/>
            <person name="Birren B."/>
        </authorList>
    </citation>
    <scope>NUCLEOTIDE SEQUENCE</scope>
    <source>
        <strain evidence="6">ATCC 50818</strain>
    </source>
</reference>
<evidence type="ECO:0000313" key="6">
    <source>
        <dbReference type="EMBL" id="EGD78251.1"/>
    </source>
</evidence>
<dbReference type="eggNOG" id="KOG3528">
    <property type="taxonomic scope" value="Eukaryota"/>
</dbReference>
<accession>F2UMA2</accession>
<dbReference type="CDD" id="cd13933">
    <property type="entry name" value="harmonin_N_like_u1"/>
    <property type="match status" value="1"/>
</dbReference>
<dbReference type="CDD" id="cd00136">
    <property type="entry name" value="PDZ_canonical"/>
    <property type="match status" value="2"/>
</dbReference>
<keyword evidence="7" id="KW-1185">Reference proteome</keyword>